<dbReference type="OrthoDB" id="2410195at2759"/>
<dbReference type="SUPFAM" id="SSF46785">
    <property type="entry name" value="Winged helix' DNA-binding domain"/>
    <property type="match status" value="1"/>
</dbReference>
<dbReference type="AlphaFoldDB" id="A0A409WH57"/>
<protein>
    <submittedName>
        <fullName evidence="6">Uncharacterized protein</fullName>
    </submittedName>
</protein>
<dbReference type="Pfam" id="PF08100">
    <property type="entry name" value="Dimerisation"/>
    <property type="match status" value="1"/>
</dbReference>
<sequence length="481" mass="52750">MVHKSLAFFKGSKPKPQAPIPQMSADPLDALVSIITSGVKNLQSSYGKHGLPVPSLDDPIVPGPLDGDDKNNETVRLIVAAATQLIATVRHPRDTVWEQGPSMYLSALLAFVVDVDIPDILNEAPNGSLEAKVIADKTDCDPLHIARVLRYLATRHIFKEVTPDVFANNRISSELIKTNKKTVAELQEKPLEKYVDSGTAAYIGHVVGEGLPSSVALIEFIKTKGKADKTPFNMAFKTDKTLWDWFMIPEQSWRFGRFVAAMQHAAAPFKDEIFVNAFDWGKFDSKDIVVDVGGNMGTVTLALAKAFKKPKFIVQDLPPVIDQAKGFWSGVGPEMISSGHVELQVQDFLKPQAVKGAAVYLLRFIVHDWAEAEALQILKMLREAASPSSTLILFEWSVPYACADTEKYADGIEVRTAPYPLLPNLGKGGGSNPTFVDINMMTLLNGQERNLKQFVALGEASGWKLTSAKNDELSIFIYTPA</sequence>
<reference evidence="6 7" key="1">
    <citation type="journal article" date="2018" name="Evol. Lett.">
        <title>Horizontal gene cluster transfer increased hallucinogenic mushroom diversity.</title>
        <authorList>
            <person name="Reynolds H.T."/>
            <person name="Vijayakumar V."/>
            <person name="Gluck-Thaler E."/>
            <person name="Korotkin H.B."/>
            <person name="Matheny P.B."/>
            <person name="Slot J.C."/>
        </authorList>
    </citation>
    <scope>NUCLEOTIDE SEQUENCE [LARGE SCALE GENOMIC DNA]</scope>
    <source>
        <strain evidence="6 7">2631</strain>
    </source>
</reference>
<dbReference type="GO" id="GO:0008171">
    <property type="term" value="F:O-methyltransferase activity"/>
    <property type="evidence" value="ECO:0007669"/>
    <property type="project" value="InterPro"/>
</dbReference>
<accession>A0A409WH57</accession>
<evidence type="ECO:0000256" key="3">
    <source>
        <dbReference type="ARBA" id="ARBA00022691"/>
    </source>
</evidence>
<evidence type="ECO:0000256" key="1">
    <source>
        <dbReference type="ARBA" id="ARBA00022603"/>
    </source>
</evidence>
<dbReference type="Proteomes" id="UP000283269">
    <property type="component" value="Unassembled WGS sequence"/>
</dbReference>
<dbReference type="Pfam" id="PF00891">
    <property type="entry name" value="Methyltransf_2"/>
    <property type="match status" value="1"/>
</dbReference>
<keyword evidence="3" id="KW-0949">S-adenosyl-L-methionine</keyword>
<dbReference type="EMBL" id="NHYD01003433">
    <property type="protein sequence ID" value="PPQ77856.1"/>
    <property type="molecule type" value="Genomic_DNA"/>
</dbReference>
<dbReference type="InterPro" id="IPR012967">
    <property type="entry name" value="COMT_dimerisation"/>
</dbReference>
<dbReference type="InterPro" id="IPR036390">
    <property type="entry name" value="WH_DNA-bd_sf"/>
</dbReference>
<dbReference type="Gene3D" id="3.40.50.150">
    <property type="entry name" value="Vaccinia Virus protein VP39"/>
    <property type="match status" value="1"/>
</dbReference>
<dbReference type="Gene3D" id="1.10.10.10">
    <property type="entry name" value="Winged helix-like DNA-binding domain superfamily/Winged helix DNA-binding domain"/>
    <property type="match status" value="1"/>
</dbReference>
<evidence type="ECO:0000313" key="7">
    <source>
        <dbReference type="Proteomes" id="UP000283269"/>
    </source>
</evidence>
<keyword evidence="2" id="KW-0808">Transferase</keyword>
<feature type="domain" description="O-methyltransferase C-terminal" evidence="4">
    <location>
        <begin position="258"/>
        <end position="401"/>
    </location>
</feature>
<dbReference type="PANTHER" id="PTHR43712">
    <property type="entry name" value="PUTATIVE (AFU_ORTHOLOGUE AFUA_4G14580)-RELATED"/>
    <property type="match status" value="1"/>
</dbReference>
<keyword evidence="7" id="KW-1185">Reference proteome</keyword>
<dbReference type="InterPro" id="IPR029063">
    <property type="entry name" value="SAM-dependent_MTases_sf"/>
</dbReference>
<dbReference type="InterPro" id="IPR036388">
    <property type="entry name" value="WH-like_DNA-bd_sf"/>
</dbReference>
<dbReference type="InterPro" id="IPR001077">
    <property type="entry name" value="COMT_C"/>
</dbReference>
<dbReference type="InterPro" id="IPR016461">
    <property type="entry name" value="COMT-like"/>
</dbReference>
<evidence type="ECO:0000313" key="6">
    <source>
        <dbReference type="EMBL" id="PPQ77856.1"/>
    </source>
</evidence>
<evidence type="ECO:0000259" key="5">
    <source>
        <dbReference type="Pfam" id="PF08100"/>
    </source>
</evidence>
<feature type="domain" description="O-methyltransferase dimerisation" evidence="5">
    <location>
        <begin position="103"/>
        <end position="177"/>
    </location>
</feature>
<comment type="caution">
    <text evidence="6">The sequence shown here is derived from an EMBL/GenBank/DDBJ whole genome shotgun (WGS) entry which is preliminary data.</text>
</comment>
<dbReference type="GO" id="GO:0046983">
    <property type="term" value="F:protein dimerization activity"/>
    <property type="evidence" value="ECO:0007669"/>
    <property type="project" value="InterPro"/>
</dbReference>
<evidence type="ECO:0000256" key="2">
    <source>
        <dbReference type="ARBA" id="ARBA00022679"/>
    </source>
</evidence>
<dbReference type="SUPFAM" id="SSF53335">
    <property type="entry name" value="S-adenosyl-L-methionine-dependent methyltransferases"/>
    <property type="match status" value="1"/>
</dbReference>
<proteinExistence type="predicted"/>
<dbReference type="PROSITE" id="PS51683">
    <property type="entry name" value="SAM_OMT_II"/>
    <property type="match status" value="1"/>
</dbReference>
<evidence type="ECO:0000259" key="4">
    <source>
        <dbReference type="Pfam" id="PF00891"/>
    </source>
</evidence>
<organism evidence="6 7">
    <name type="scientific">Psilocybe cyanescens</name>
    <dbReference type="NCBI Taxonomy" id="93625"/>
    <lineage>
        <taxon>Eukaryota</taxon>
        <taxon>Fungi</taxon>
        <taxon>Dikarya</taxon>
        <taxon>Basidiomycota</taxon>
        <taxon>Agaricomycotina</taxon>
        <taxon>Agaricomycetes</taxon>
        <taxon>Agaricomycetidae</taxon>
        <taxon>Agaricales</taxon>
        <taxon>Agaricineae</taxon>
        <taxon>Strophariaceae</taxon>
        <taxon>Psilocybe</taxon>
    </lineage>
</organism>
<dbReference type="InParanoid" id="A0A409WH57"/>
<dbReference type="STRING" id="93625.A0A409WH57"/>
<gene>
    <name evidence="6" type="ORF">CVT25_015350</name>
</gene>
<dbReference type="GO" id="GO:0032259">
    <property type="term" value="P:methylation"/>
    <property type="evidence" value="ECO:0007669"/>
    <property type="project" value="UniProtKB-KW"/>
</dbReference>
<keyword evidence="1" id="KW-0489">Methyltransferase</keyword>
<dbReference type="PANTHER" id="PTHR43712:SF2">
    <property type="entry name" value="O-METHYLTRANSFERASE CICE"/>
    <property type="match status" value="1"/>
</dbReference>
<name>A0A409WH57_PSICY</name>